<dbReference type="InterPro" id="IPR051311">
    <property type="entry name" value="DedA_domain"/>
</dbReference>
<keyword evidence="1" id="KW-1133">Transmembrane helix</keyword>
<evidence type="ECO:0000259" key="2">
    <source>
        <dbReference type="Pfam" id="PF09335"/>
    </source>
</evidence>
<dbReference type="EMBL" id="CP031357">
    <property type="protein sequence ID" value="AXK42107.1"/>
    <property type="molecule type" value="Genomic_DNA"/>
</dbReference>
<dbReference type="Pfam" id="PF09335">
    <property type="entry name" value="VTT_dom"/>
    <property type="match status" value="1"/>
</dbReference>
<name>A0A345YDV5_9SPHN</name>
<keyword evidence="4" id="KW-1185">Reference proteome</keyword>
<feature type="domain" description="VTT" evidence="2">
    <location>
        <begin position="38"/>
        <end position="147"/>
    </location>
</feature>
<sequence>MDDRRPNLAERFALAAHSNAVLPILLVLEILETTIVPFPYEAIFVALCLAAPQRTWLFVAVTVAGSAIAGSILYSLGAGFAEPLARYLNVQEAVEAYKSTFSERGGALIFLGGLTPVPSYFVNLVAGATGYPFATFLALFSSSRFIRFALLGLLIHLFGEAILAQWSRLPIVVQRTILILFLAAVTWWSIAKL</sequence>
<gene>
    <name evidence="3" type="ORF">DVR09_06930</name>
</gene>
<dbReference type="RefSeq" id="WP_115416290.1">
    <property type="nucleotide sequence ID" value="NZ_CP031357.1"/>
</dbReference>
<dbReference type="GO" id="GO:0005886">
    <property type="term" value="C:plasma membrane"/>
    <property type="evidence" value="ECO:0007669"/>
    <property type="project" value="TreeGrafter"/>
</dbReference>
<feature type="transmembrane region" description="Helical" evidence="1">
    <location>
        <begin position="172"/>
        <end position="190"/>
    </location>
</feature>
<dbReference type="PANTHER" id="PTHR42709">
    <property type="entry name" value="ALKALINE PHOSPHATASE LIKE PROTEIN"/>
    <property type="match status" value="1"/>
</dbReference>
<dbReference type="InterPro" id="IPR032816">
    <property type="entry name" value="VTT_dom"/>
</dbReference>
<organism evidence="3 4">
    <name type="scientific">Erythrobacter aureus</name>
    <dbReference type="NCBI Taxonomy" id="2182384"/>
    <lineage>
        <taxon>Bacteria</taxon>
        <taxon>Pseudomonadati</taxon>
        <taxon>Pseudomonadota</taxon>
        <taxon>Alphaproteobacteria</taxon>
        <taxon>Sphingomonadales</taxon>
        <taxon>Erythrobacteraceae</taxon>
        <taxon>Erythrobacter/Porphyrobacter group</taxon>
        <taxon>Erythrobacter</taxon>
    </lineage>
</organism>
<feature type="transmembrane region" description="Helical" evidence="1">
    <location>
        <begin position="56"/>
        <end position="76"/>
    </location>
</feature>
<accession>A0A345YDV5</accession>
<evidence type="ECO:0000256" key="1">
    <source>
        <dbReference type="SAM" id="Phobius"/>
    </source>
</evidence>
<proteinExistence type="predicted"/>
<dbReference type="Proteomes" id="UP000254508">
    <property type="component" value="Chromosome"/>
</dbReference>
<keyword evidence="1" id="KW-0812">Transmembrane</keyword>
<dbReference type="OrthoDB" id="9810270at2"/>
<feature type="transmembrane region" description="Helical" evidence="1">
    <location>
        <begin position="148"/>
        <end position="166"/>
    </location>
</feature>
<dbReference type="KEGG" id="err:DVR09_06930"/>
<keyword evidence="1" id="KW-0472">Membrane</keyword>
<protein>
    <submittedName>
        <fullName evidence="3">DedA family protein</fullName>
    </submittedName>
</protein>
<dbReference type="AlphaFoldDB" id="A0A345YDV5"/>
<evidence type="ECO:0000313" key="3">
    <source>
        <dbReference type="EMBL" id="AXK42107.1"/>
    </source>
</evidence>
<evidence type="ECO:0000313" key="4">
    <source>
        <dbReference type="Proteomes" id="UP000254508"/>
    </source>
</evidence>
<dbReference type="PANTHER" id="PTHR42709:SF11">
    <property type="entry name" value="DEDA FAMILY PROTEIN"/>
    <property type="match status" value="1"/>
</dbReference>
<reference evidence="4" key="1">
    <citation type="submission" date="2018-07" db="EMBL/GenBank/DDBJ databases">
        <title>Genome sequence of Erythrobacter strain YH-07, an antagonistic bacterium isolated from Yellow Sea.</title>
        <authorList>
            <person name="Tang T."/>
            <person name="Liu Q."/>
            <person name="Sun X."/>
        </authorList>
    </citation>
    <scope>NUCLEOTIDE SEQUENCE [LARGE SCALE GENOMIC DNA]</scope>
    <source>
        <strain evidence="4">YH-07</strain>
    </source>
</reference>
<feature type="transmembrane region" description="Helical" evidence="1">
    <location>
        <begin position="20"/>
        <end position="49"/>
    </location>
</feature>